<feature type="region of interest" description="Disordered" evidence="1">
    <location>
        <begin position="115"/>
        <end position="145"/>
    </location>
</feature>
<keyword evidence="4" id="KW-1185">Reference proteome</keyword>
<feature type="transmembrane region" description="Helical" evidence="2">
    <location>
        <begin position="15"/>
        <end position="36"/>
    </location>
</feature>
<dbReference type="OrthoDB" id="8778598at2"/>
<evidence type="ECO:0000256" key="2">
    <source>
        <dbReference type="SAM" id="Phobius"/>
    </source>
</evidence>
<protein>
    <submittedName>
        <fullName evidence="3">DUF4124 domain-containing protein</fullName>
    </submittedName>
</protein>
<dbReference type="Proteomes" id="UP000278085">
    <property type="component" value="Unassembled WGS sequence"/>
</dbReference>
<feature type="compositionally biased region" description="Basic and acidic residues" evidence="1">
    <location>
        <begin position="135"/>
        <end position="145"/>
    </location>
</feature>
<keyword evidence="2" id="KW-0472">Membrane</keyword>
<proteinExistence type="predicted"/>
<name>A0A430HG82_9BURK</name>
<dbReference type="EMBL" id="RXLQ01000015">
    <property type="protein sequence ID" value="RSZ56507.1"/>
    <property type="molecule type" value="Genomic_DNA"/>
</dbReference>
<evidence type="ECO:0000313" key="4">
    <source>
        <dbReference type="Proteomes" id="UP000278085"/>
    </source>
</evidence>
<keyword evidence="2" id="KW-0812">Transmembrane</keyword>
<reference evidence="3 4" key="1">
    <citation type="submission" date="2018-12" db="EMBL/GenBank/DDBJ databases">
        <authorList>
            <person name="Yang E."/>
        </authorList>
    </citation>
    <scope>NUCLEOTIDE SEQUENCE [LARGE SCALE GENOMIC DNA]</scope>
    <source>
        <strain evidence="3 4">SOD</strain>
    </source>
</reference>
<evidence type="ECO:0000256" key="1">
    <source>
        <dbReference type="SAM" id="MobiDB-lite"/>
    </source>
</evidence>
<dbReference type="AlphaFoldDB" id="A0A430HG82"/>
<gene>
    <name evidence="3" type="ORF">EJB06_24470</name>
</gene>
<organism evidence="3 4">
    <name type="scientific">Massilia atriviolacea</name>
    <dbReference type="NCBI Taxonomy" id="2495579"/>
    <lineage>
        <taxon>Bacteria</taxon>
        <taxon>Pseudomonadati</taxon>
        <taxon>Pseudomonadota</taxon>
        <taxon>Betaproteobacteria</taxon>
        <taxon>Burkholderiales</taxon>
        <taxon>Oxalobacteraceae</taxon>
        <taxon>Telluria group</taxon>
        <taxon>Massilia</taxon>
    </lineage>
</organism>
<evidence type="ECO:0000313" key="3">
    <source>
        <dbReference type="EMBL" id="RSZ56507.1"/>
    </source>
</evidence>
<accession>A0A430HG82</accession>
<keyword evidence="2" id="KW-1133">Transmembrane helix</keyword>
<comment type="caution">
    <text evidence="3">The sequence shown here is derived from an EMBL/GenBank/DDBJ whole genome shotgun (WGS) entry which is preliminary data.</text>
</comment>
<feature type="compositionally biased region" description="Basic and acidic residues" evidence="1">
    <location>
        <begin position="115"/>
        <end position="125"/>
    </location>
</feature>
<sequence>MRYRRPPAAFQRGAISLFWVAIGSVAVAGIAMAALFSMRYERNLFAEGTARLGKTVKASGAGKAIDAAGDAVGAASGKGDGRMRKCVIDGKTVISNTDCKADNRTSKLIEIHDTKGIEAPKKPVPEKAAPGSDPMLDKMIEKQLR</sequence>
<dbReference type="RefSeq" id="WP_126076629.1">
    <property type="nucleotide sequence ID" value="NZ_CP051166.1"/>
</dbReference>